<dbReference type="Proteomes" id="UP000000647">
    <property type="component" value="Chromosome"/>
</dbReference>
<dbReference type="InterPro" id="IPR013785">
    <property type="entry name" value="Aldolase_TIM"/>
</dbReference>
<dbReference type="InterPro" id="IPR026332">
    <property type="entry name" value="HutW"/>
</dbReference>
<dbReference type="EMBL" id="CP000544">
    <property type="protein sequence ID" value="ABM61178.1"/>
    <property type="molecule type" value="Genomic_DNA"/>
</dbReference>
<dbReference type="HOGENOM" id="CLU_027579_4_0_6"/>
<name>A1WU16_HALHL</name>
<keyword evidence="3" id="KW-0479">Metal-binding</keyword>
<reference evidence="8" key="1">
    <citation type="submission" date="2006-12" db="EMBL/GenBank/DDBJ databases">
        <title>Complete sequence of Halorhodospira halophila SL1.</title>
        <authorList>
            <consortium name="US DOE Joint Genome Institute"/>
            <person name="Copeland A."/>
            <person name="Lucas S."/>
            <person name="Lapidus A."/>
            <person name="Barry K."/>
            <person name="Detter J.C."/>
            <person name="Glavina del Rio T."/>
            <person name="Hammon N."/>
            <person name="Israni S."/>
            <person name="Dalin E."/>
            <person name="Tice H."/>
            <person name="Pitluck S."/>
            <person name="Saunders E."/>
            <person name="Brettin T."/>
            <person name="Bruce D."/>
            <person name="Han C."/>
            <person name="Tapia R."/>
            <person name="Schmutz J."/>
            <person name="Larimer F."/>
            <person name="Land M."/>
            <person name="Hauser L."/>
            <person name="Kyrpides N."/>
            <person name="Mikhailova N."/>
            <person name="Hoff W."/>
            <person name="Richardson P."/>
        </authorList>
    </citation>
    <scope>NUCLEOTIDE SEQUENCE [LARGE SCALE GENOMIC DNA]</scope>
    <source>
        <strain evidence="8">DSM 244 / SL1</strain>
    </source>
</reference>
<dbReference type="SMART" id="SM00729">
    <property type="entry name" value="Elp3"/>
    <property type="match status" value="1"/>
</dbReference>
<dbReference type="AlphaFoldDB" id="A1WU16"/>
<protein>
    <submittedName>
        <fullName evidence="7">Coproporphyrinogen III oxidase, anaerobic</fullName>
        <ecNumber evidence="7">1.3.99.22</ecNumber>
    </submittedName>
</protein>
<dbReference type="SUPFAM" id="SSF102114">
    <property type="entry name" value="Radical SAM enzymes"/>
    <property type="match status" value="1"/>
</dbReference>
<dbReference type="InterPro" id="IPR034505">
    <property type="entry name" value="Coproporphyrinogen-III_oxidase"/>
</dbReference>
<reference evidence="7 8" key="2">
    <citation type="journal article" date="2013" name="Stand. Genomic Sci.">
        <title>Complete genome sequence of Halorhodospira halophila SL1.</title>
        <authorList>
            <person name="Challacombe J.F."/>
            <person name="Majid S."/>
            <person name="Deole R."/>
            <person name="Brettin T.S."/>
            <person name="Bruce D."/>
            <person name="Delano S.F."/>
            <person name="Detter J.C."/>
            <person name="Gleasner C.D."/>
            <person name="Han C.S."/>
            <person name="Misra M."/>
            <person name="Reitenga K.G."/>
            <person name="Mikhailova N."/>
            <person name="Woyke T."/>
            <person name="Pitluck S."/>
            <person name="Nolan M."/>
            <person name="Land M.L."/>
            <person name="Saunders E."/>
            <person name="Tapia R."/>
            <person name="Lapidus A."/>
            <person name="Ivanova N."/>
            <person name="Hoff W.D."/>
        </authorList>
    </citation>
    <scope>NUCLEOTIDE SEQUENCE [LARGE SCALE GENOMIC DNA]</scope>
    <source>
        <strain evidence="8">DSM 244 / SL1</strain>
    </source>
</reference>
<dbReference type="CDD" id="cd01335">
    <property type="entry name" value="Radical_SAM"/>
    <property type="match status" value="1"/>
</dbReference>
<feature type="domain" description="Radical SAM core" evidence="6">
    <location>
        <begin position="52"/>
        <end position="283"/>
    </location>
</feature>
<dbReference type="OrthoDB" id="9808022at2"/>
<gene>
    <name evidence="7" type="ordered locus">Hhal_0384</name>
</gene>
<sequence>MRDLLGSLYPAVTSDPLRYAFTARSPVMPRQDKQSVSAPEIPDHWAGVAQREPAAGKRLAYVHIPFCRGNCLYCGFYRHRSAAPRLSRYIDWLIEEIRLDAGQPLVGERPIQAVYLGGGTPSDLPAEDLARLLEVLREYLPLAADCEITLEARVVGLNEEKVRAAFAGGVNRVSVGVQSFDTEVRRRQGRIATAQEVAERLALLSSEEQGAVITDLMFGLPGQDMDSWHRDLDSCQELGLDGLDTYALKLIPGTPLQKQVERGSIEQPAGLPEQAAFYAEAVEALTAAGWRQISNSHWARTPRERNLYNLLIKSGAETLAFGAGAGGSREPYSYANTPDLEAYERAVSRGDKPVAMMRVSDALQPLRDALMGGVEVGRLEVPALRARMPMPVRADPRPGQLIERWVEAGLVVWSGEDLHLTVAGRFWAPNLISGFQQICGQALDAERRVHAG</sequence>
<dbReference type="RefSeq" id="WP_011813201.1">
    <property type="nucleotide sequence ID" value="NC_008789.1"/>
</dbReference>
<dbReference type="PROSITE" id="PS51918">
    <property type="entry name" value="RADICAL_SAM"/>
    <property type="match status" value="1"/>
</dbReference>
<dbReference type="SFLD" id="SFLDG01065">
    <property type="entry name" value="anaerobic_coproporphyrinogen-I"/>
    <property type="match status" value="1"/>
</dbReference>
<proteinExistence type="predicted"/>
<dbReference type="GO" id="GO:0016491">
    <property type="term" value="F:oxidoreductase activity"/>
    <property type="evidence" value="ECO:0007669"/>
    <property type="project" value="UniProtKB-KW"/>
</dbReference>
<keyword evidence="5" id="KW-0411">Iron-sulfur</keyword>
<evidence type="ECO:0000313" key="7">
    <source>
        <dbReference type="EMBL" id="ABM61178.1"/>
    </source>
</evidence>
<keyword evidence="7" id="KW-0560">Oxidoreductase</keyword>
<dbReference type="InterPro" id="IPR058240">
    <property type="entry name" value="rSAM_sf"/>
</dbReference>
<dbReference type="InterPro" id="IPR006638">
    <property type="entry name" value="Elp3/MiaA/NifB-like_rSAM"/>
</dbReference>
<dbReference type="Gene3D" id="3.20.20.70">
    <property type="entry name" value="Aldolase class I"/>
    <property type="match status" value="1"/>
</dbReference>
<dbReference type="EC" id="1.3.99.22" evidence="7"/>
<keyword evidence="4" id="KW-0408">Iron</keyword>
<dbReference type="InterPro" id="IPR007197">
    <property type="entry name" value="rSAM"/>
</dbReference>
<organism evidence="7 8">
    <name type="scientific">Halorhodospira halophila (strain DSM 244 / SL1)</name>
    <name type="common">Ectothiorhodospira halophila (strain DSM 244 / SL1)</name>
    <dbReference type="NCBI Taxonomy" id="349124"/>
    <lineage>
        <taxon>Bacteria</taxon>
        <taxon>Pseudomonadati</taxon>
        <taxon>Pseudomonadota</taxon>
        <taxon>Gammaproteobacteria</taxon>
        <taxon>Chromatiales</taxon>
        <taxon>Ectothiorhodospiraceae</taxon>
        <taxon>Halorhodospira</taxon>
    </lineage>
</organism>
<evidence type="ECO:0000256" key="1">
    <source>
        <dbReference type="ARBA" id="ARBA00001966"/>
    </source>
</evidence>
<dbReference type="PANTHER" id="PTHR13932">
    <property type="entry name" value="COPROPORPHYRINIGEN III OXIDASE"/>
    <property type="match status" value="1"/>
</dbReference>
<accession>A1WU16</accession>
<evidence type="ECO:0000256" key="4">
    <source>
        <dbReference type="ARBA" id="ARBA00023004"/>
    </source>
</evidence>
<dbReference type="GO" id="GO:0051539">
    <property type="term" value="F:4 iron, 4 sulfur cluster binding"/>
    <property type="evidence" value="ECO:0007669"/>
    <property type="project" value="TreeGrafter"/>
</dbReference>
<dbReference type="Pfam" id="PF04055">
    <property type="entry name" value="Radical_SAM"/>
    <property type="match status" value="1"/>
</dbReference>
<dbReference type="GO" id="GO:0005737">
    <property type="term" value="C:cytoplasm"/>
    <property type="evidence" value="ECO:0007669"/>
    <property type="project" value="TreeGrafter"/>
</dbReference>
<dbReference type="STRING" id="349124.Hhal_0384"/>
<dbReference type="SFLD" id="SFLDF00311">
    <property type="entry name" value="heme_degradation_proteins_(Hut"/>
    <property type="match status" value="1"/>
</dbReference>
<keyword evidence="8" id="KW-1185">Reference proteome</keyword>
<dbReference type="GO" id="GO:0046872">
    <property type="term" value="F:metal ion binding"/>
    <property type="evidence" value="ECO:0007669"/>
    <property type="project" value="UniProtKB-KW"/>
</dbReference>
<keyword evidence="2" id="KW-0949">S-adenosyl-L-methionine</keyword>
<evidence type="ECO:0000256" key="5">
    <source>
        <dbReference type="ARBA" id="ARBA00023014"/>
    </source>
</evidence>
<evidence type="ECO:0000256" key="2">
    <source>
        <dbReference type="ARBA" id="ARBA00022691"/>
    </source>
</evidence>
<dbReference type="GO" id="GO:0006779">
    <property type="term" value="P:porphyrin-containing compound biosynthetic process"/>
    <property type="evidence" value="ECO:0007669"/>
    <property type="project" value="TreeGrafter"/>
</dbReference>
<evidence type="ECO:0000256" key="3">
    <source>
        <dbReference type="ARBA" id="ARBA00022723"/>
    </source>
</evidence>
<evidence type="ECO:0000259" key="6">
    <source>
        <dbReference type="PROSITE" id="PS51918"/>
    </source>
</evidence>
<evidence type="ECO:0000313" key="8">
    <source>
        <dbReference type="Proteomes" id="UP000000647"/>
    </source>
</evidence>
<dbReference type="eggNOG" id="COG0635">
    <property type="taxonomic scope" value="Bacteria"/>
</dbReference>
<dbReference type="PANTHER" id="PTHR13932:SF9">
    <property type="entry name" value="COPROPORPHYRINOGEN III OXIDASE"/>
    <property type="match status" value="1"/>
</dbReference>
<dbReference type="KEGG" id="hha:Hhal_0384"/>
<dbReference type="SFLD" id="SFLDS00029">
    <property type="entry name" value="Radical_SAM"/>
    <property type="match status" value="1"/>
</dbReference>
<dbReference type="NCBIfam" id="TIGR04107">
    <property type="entry name" value="rSAM_HutW"/>
    <property type="match status" value="1"/>
</dbReference>
<comment type="cofactor">
    <cofactor evidence="1">
        <name>[4Fe-4S] cluster</name>
        <dbReference type="ChEBI" id="CHEBI:49883"/>
    </cofactor>
</comment>